<organism evidence="2 3">
    <name type="scientific">Stachybotrys elegans</name>
    <dbReference type="NCBI Taxonomy" id="80388"/>
    <lineage>
        <taxon>Eukaryota</taxon>
        <taxon>Fungi</taxon>
        <taxon>Dikarya</taxon>
        <taxon>Ascomycota</taxon>
        <taxon>Pezizomycotina</taxon>
        <taxon>Sordariomycetes</taxon>
        <taxon>Hypocreomycetidae</taxon>
        <taxon>Hypocreales</taxon>
        <taxon>Stachybotryaceae</taxon>
        <taxon>Stachybotrys</taxon>
    </lineage>
</organism>
<accession>A0A8K0WKP7</accession>
<evidence type="ECO:0000313" key="3">
    <source>
        <dbReference type="Proteomes" id="UP000813444"/>
    </source>
</evidence>
<feature type="compositionally biased region" description="Basic and acidic residues" evidence="1">
    <location>
        <begin position="37"/>
        <end position="46"/>
    </location>
</feature>
<dbReference type="AlphaFoldDB" id="A0A8K0WKP7"/>
<dbReference type="Proteomes" id="UP000813444">
    <property type="component" value="Unassembled WGS sequence"/>
</dbReference>
<evidence type="ECO:0000256" key="1">
    <source>
        <dbReference type="SAM" id="MobiDB-lite"/>
    </source>
</evidence>
<sequence length="57" mass="6007">MGQSEPIARTASEVCSGGGAEQAPRPGCRAGQPPRRIAVEGKRDSSMPDYPTLILPR</sequence>
<evidence type="ECO:0000313" key="2">
    <source>
        <dbReference type="EMBL" id="KAH7303609.1"/>
    </source>
</evidence>
<keyword evidence="3" id="KW-1185">Reference proteome</keyword>
<reference evidence="2" key="1">
    <citation type="journal article" date="2021" name="Nat. Commun.">
        <title>Genetic determinants of endophytism in the Arabidopsis root mycobiome.</title>
        <authorList>
            <person name="Mesny F."/>
            <person name="Miyauchi S."/>
            <person name="Thiergart T."/>
            <person name="Pickel B."/>
            <person name="Atanasova L."/>
            <person name="Karlsson M."/>
            <person name="Huettel B."/>
            <person name="Barry K.W."/>
            <person name="Haridas S."/>
            <person name="Chen C."/>
            <person name="Bauer D."/>
            <person name="Andreopoulos W."/>
            <person name="Pangilinan J."/>
            <person name="LaButti K."/>
            <person name="Riley R."/>
            <person name="Lipzen A."/>
            <person name="Clum A."/>
            <person name="Drula E."/>
            <person name="Henrissat B."/>
            <person name="Kohler A."/>
            <person name="Grigoriev I.V."/>
            <person name="Martin F.M."/>
            <person name="Hacquard S."/>
        </authorList>
    </citation>
    <scope>NUCLEOTIDE SEQUENCE</scope>
    <source>
        <strain evidence="2">MPI-CAGE-CH-0235</strain>
    </source>
</reference>
<feature type="region of interest" description="Disordered" evidence="1">
    <location>
        <begin position="1"/>
        <end position="57"/>
    </location>
</feature>
<comment type="caution">
    <text evidence="2">The sequence shown here is derived from an EMBL/GenBank/DDBJ whole genome shotgun (WGS) entry which is preliminary data.</text>
</comment>
<proteinExistence type="predicted"/>
<dbReference type="EMBL" id="JAGPNK010000031">
    <property type="protein sequence ID" value="KAH7303609.1"/>
    <property type="molecule type" value="Genomic_DNA"/>
</dbReference>
<gene>
    <name evidence="2" type="ORF">B0I35DRAFT_446517</name>
</gene>
<protein>
    <submittedName>
        <fullName evidence="2">Uncharacterized protein</fullName>
    </submittedName>
</protein>
<name>A0A8K0WKP7_9HYPO</name>